<keyword evidence="3" id="KW-1185">Reference proteome</keyword>
<feature type="chain" id="PRO_5031166762" evidence="1">
    <location>
        <begin position="26"/>
        <end position="228"/>
    </location>
</feature>
<comment type="caution">
    <text evidence="2">The sequence shown here is derived from an EMBL/GenBank/DDBJ whole genome shotgun (WGS) entry which is preliminary data.</text>
</comment>
<protein>
    <submittedName>
        <fullName evidence="2">Uncharacterized protein</fullName>
    </submittedName>
</protein>
<dbReference type="PROSITE" id="PS51257">
    <property type="entry name" value="PROKAR_LIPOPROTEIN"/>
    <property type="match status" value="1"/>
</dbReference>
<gene>
    <name evidence="2" type="ORF">HDA36_000730</name>
</gene>
<evidence type="ECO:0000256" key="1">
    <source>
        <dbReference type="SAM" id="SignalP"/>
    </source>
</evidence>
<dbReference type="RefSeq" id="WP_184388673.1">
    <property type="nucleotide sequence ID" value="NZ_BAAAJD010000162.1"/>
</dbReference>
<sequence>MSPAKTIRAPFACALSAALAVSACATGRHVDLDDVFAHQEEWPLVADPEEATGELCADEPGCVQAYTTAGADFLRFGSEEEAERAAAAAGDPVHRSGTTVIRFTDDSLIPEEREAVADWFDYNFVADTDLDEVFAEEVTGFYLQSDPREATGELCGEEFDCVQAYTTDQADYLRFESPEQAGDAAARIGADAHLSNYIVVRFTDPELTGEQRAKIAESIDGIHDSDAG</sequence>
<keyword evidence="1" id="KW-0732">Signal</keyword>
<name>A0A7W8VBR7_9ACTN</name>
<accession>A0A7W8VBR7</accession>
<dbReference type="AlphaFoldDB" id="A0A7W8VBR7"/>
<proteinExistence type="predicted"/>
<feature type="signal peptide" evidence="1">
    <location>
        <begin position="1"/>
        <end position="25"/>
    </location>
</feature>
<evidence type="ECO:0000313" key="2">
    <source>
        <dbReference type="EMBL" id="MBB5430646.1"/>
    </source>
</evidence>
<evidence type="ECO:0000313" key="3">
    <source>
        <dbReference type="Proteomes" id="UP000572635"/>
    </source>
</evidence>
<organism evidence="2 3">
    <name type="scientific">Nocardiopsis composta</name>
    <dbReference type="NCBI Taxonomy" id="157465"/>
    <lineage>
        <taxon>Bacteria</taxon>
        <taxon>Bacillati</taxon>
        <taxon>Actinomycetota</taxon>
        <taxon>Actinomycetes</taxon>
        <taxon>Streptosporangiales</taxon>
        <taxon>Nocardiopsidaceae</taxon>
        <taxon>Nocardiopsis</taxon>
    </lineage>
</organism>
<dbReference type="EMBL" id="JACHDB010000001">
    <property type="protein sequence ID" value="MBB5430646.1"/>
    <property type="molecule type" value="Genomic_DNA"/>
</dbReference>
<dbReference type="Proteomes" id="UP000572635">
    <property type="component" value="Unassembled WGS sequence"/>
</dbReference>
<reference evidence="2 3" key="1">
    <citation type="submission" date="2020-08" db="EMBL/GenBank/DDBJ databases">
        <title>Sequencing the genomes of 1000 actinobacteria strains.</title>
        <authorList>
            <person name="Klenk H.-P."/>
        </authorList>
    </citation>
    <scope>NUCLEOTIDE SEQUENCE [LARGE SCALE GENOMIC DNA]</scope>
    <source>
        <strain evidence="2 3">DSM 44551</strain>
    </source>
</reference>